<accession>A0ABR4LMN4</accession>
<evidence type="ECO:0000313" key="2">
    <source>
        <dbReference type="Proteomes" id="UP001610432"/>
    </source>
</evidence>
<sequence length="193" mass="21380">MSDQTRSSRMIDAMRPPGNWTSAFLEVMMFMICEGCLRGLAHCCYCGCQIGLLMGFATVAHSTRPGTRKRSDHRLGSLPLESSLWLKNLRLLTPGALSLLLLSLSHVLRLSEQPWRHGLGSGRLLSNHPQSNHALRCSSRDRDITRILILCAPRTPTSPWSKPTWVCARGSTSHACVVLPISHDTREPSGTRP</sequence>
<proteinExistence type="predicted"/>
<dbReference type="Proteomes" id="UP001610432">
    <property type="component" value="Unassembled WGS sequence"/>
</dbReference>
<protein>
    <submittedName>
        <fullName evidence="1">Uncharacterized protein</fullName>
    </submittedName>
</protein>
<name>A0ABR4LMN4_9EURO</name>
<dbReference type="RefSeq" id="XP_070884765.1">
    <property type="nucleotide sequence ID" value="XM_071024842.1"/>
</dbReference>
<gene>
    <name evidence="1" type="ORF">BJX67DRAFT_155377</name>
</gene>
<reference evidence="1 2" key="1">
    <citation type="submission" date="2024-07" db="EMBL/GenBank/DDBJ databases">
        <title>Section-level genome sequencing and comparative genomics of Aspergillus sections Usti and Cavernicolus.</title>
        <authorList>
            <consortium name="Lawrence Berkeley National Laboratory"/>
            <person name="Nybo J.L."/>
            <person name="Vesth T.C."/>
            <person name="Theobald S."/>
            <person name="Frisvad J.C."/>
            <person name="Larsen T.O."/>
            <person name="Kjaerboelling I."/>
            <person name="Rothschild-Mancinelli K."/>
            <person name="Lyhne E.K."/>
            <person name="Kogle M.E."/>
            <person name="Barry K."/>
            <person name="Clum A."/>
            <person name="Na H."/>
            <person name="Ledsgaard L."/>
            <person name="Lin J."/>
            <person name="Lipzen A."/>
            <person name="Kuo A."/>
            <person name="Riley R."/>
            <person name="Mondo S."/>
            <person name="Labutti K."/>
            <person name="Haridas S."/>
            <person name="Pangalinan J."/>
            <person name="Salamov A.A."/>
            <person name="Simmons B.A."/>
            <person name="Magnuson J.K."/>
            <person name="Chen J."/>
            <person name="Drula E."/>
            <person name="Henrissat B."/>
            <person name="Wiebenga A."/>
            <person name="Lubbers R.J."/>
            <person name="Gomes A.C."/>
            <person name="Macurrencykelacurrency M.R."/>
            <person name="Stajich J."/>
            <person name="Grigoriev I.V."/>
            <person name="Mortensen U.H."/>
            <person name="De Vries R.P."/>
            <person name="Baker S.E."/>
            <person name="Andersen M.R."/>
        </authorList>
    </citation>
    <scope>NUCLEOTIDE SEQUENCE [LARGE SCALE GENOMIC DNA]</scope>
    <source>
        <strain evidence="1 2">CBS 449.75</strain>
    </source>
</reference>
<dbReference type="EMBL" id="JBFXLQ010000029">
    <property type="protein sequence ID" value="KAL2865786.1"/>
    <property type="molecule type" value="Genomic_DNA"/>
</dbReference>
<comment type="caution">
    <text evidence="1">The sequence shown here is derived from an EMBL/GenBank/DDBJ whole genome shotgun (WGS) entry which is preliminary data.</text>
</comment>
<dbReference type="GeneID" id="98139914"/>
<organism evidence="1 2">
    <name type="scientific">Aspergillus lucknowensis</name>
    <dbReference type="NCBI Taxonomy" id="176173"/>
    <lineage>
        <taxon>Eukaryota</taxon>
        <taxon>Fungi</taxon>
        <taxon>Dikarya</taxon>
        <taxon>Ascomycota</taxon>
        <taxon>Pezizomycotina</taxon>
        <taxon>Eurotiomycetes</taxon>
        <taxon>Eurotiomycetidae</taxon>
        <taxon>Eurotiales</taxon>
        <taxon>Aspergillaceae</taxon>
        <taxon>Aspergillus</taxon>
        <taxon>Aspergillus subgen. Nidulantes</taxon>
    </lineage>
</organism>
<keyword evidence="2" id="KW-1185">Reference proteome</keyword>
<evidence type="ECO:0000313" key="1">
    <source>
        <dbReference type="EMBL" id="KAL2865786.1"/>
    </source>
</evidence>